<gene>
    <name evidence="2" type="ORF">NDU88_000175</name>
</gene>
<dbReference type="Proteomes" id="UP001066276">
    <property type="component" value="Chromosome 4_2"/>
</dbReference>
<protein>
    <submittedName>
        <fullName evidence="2">Uncharacterized protein</fullName>
    </submittedName>
</protein>
<dbReference type="EMBL" id="JANPWB010000008">
    <property type="protein sequence ID" value="KAJ1159670.1"/>
    <property type="molecule type" value="Genomic_DNA"/>
</dbReference>
<feature type="compositionally biased region" description="Polar residues" evidence="1">
    <location>
        <begin position="35"/>
        <end position="45"/>
    </location>
</feature>
<reference evidence="2" key="1">
    <citation type="journal article" date="2022" name="bioRxiv">
        <title>Sequencing and chromosome-scale assembly of the giantPleurodeles waltlgenome.</title>
        <authorList>
            <person name="Brown T."/>
            <person name="Elewa A."/>
            <person name="Iarovenko S."/>
            <person name="Subramanian E."/>
            <person name="Araus A.J."/>
            <person name="Petzold A."/>
            <person name="Susuki M."/>
            <person name="Suzuki K.-i.T."/>
            <person name="Hayashi T."/>
            <person name="Toyoda A."/>
            <person name="Oliveira C."/>
            <person name="Osipova E."/>
            <person name="Leigh N.D."/>
            <person name="Simon A."/>
            <person name="Yun M.H."/>
        </authorList>
    </citation>
    <scope>NUCLEOTIDE SEQUENCE</scope>
    <source>
        <strain evidence="2">20211129_DDA</strain>
        <tissue evidence="2">Liver</tissue>
    </source>
</reference>
<keyword evidence="3" id="KW-1185">Reference proteome</keyword>
<name>A0AAV7S7F5_PLEWA</name>
<evidence type="ECO:0000313" key="2">
    <source>
        <dbReference type="EMBL" id="KAJ1159670.1"/>
    </source>
</evidence>
<sequence length="155" mass="16128">MYYRFTHLVRAAAIPQLGFPQEGHRTPKQCAPRSTGPQSPHTLFSGSDDLRLVHSHRNSSPAAVAGSGPLHLRATPQLASVNAHLLRVVVLCGAQCSPSSLGTPAAAPPLVRLSGFTSPAARHRVGFSPTAGHATAVSAGSPYAAVHSRLFSEGL</sequence>
<comment type="caution">
    <text evidence="2">The sequence shown here is derived from an EMBL/GenBank/DDBJ whole genome shotgun (WGS) entry which is preliminary data.</text>
</comment>
<feature type="region of interest" description="Disordered" evidence="1">
    <location>
        <begin position="19"/>
        <end position="46"/>
    </location>
</feature>
<proteinExistence type="predicted"/>
<evidence type="ECO:0000313" key="3">
    <source>
        <dbReference type="Proteomes" id="UP001066276"/>
    </source>
</evidence>
<accession>A0AAV7S7F5</accession>
<evidence type="ECO:0000256" key="1">
    <source>
        <dbReference type="SAM" id="MobiDB-lite"/>
    </source>
</evidence>
<dbReference type="AlphaFoldDB" id="A0AAV7S7F5"/>
<organism evidence="2 3">
    <name type="scientific">Pleurodeles waltl</name>
    <name type="common">Iberian ribbed newt</name>
    <dbReference type="NCBI Taxonomy" id="8319"/>
    <lineage>
        <taxon>Eukaryota</taxon>
        <taxon>Metazoa</taxon>
        <taxon>Chordata</taxon>
        <taxon>Craniata</taxon>
        <taxon>Vertebrata</taxon>
        <taxon>Euteleostomi</taxon>
        <taxon>Amphibia</taxon>
        <taxon>Batrachia</taxon>
        <taxon>Caudata</taxon>
        <taxon>Salamandroidea</taxon>
        <taxon>Salamandridae</taxon>
        <taxon>Pleurodelinae</taxon>
        <taxon>Pleurodeles</taxon>
    </lineage>
</organism>